<evidence type="ECO:0000259" key="1">
    <source>
        <dbReference type="Pfam" id="PF07728"/>
    </source>
</evidence>
<dbReference type="AlphaFoldDB" id="A0A374NZ02"/>
<gene>
    <name evidence="2" type="ORF">CE91St55_05120</name>
    <name evidence="3" type="ORF">DXD79_32500</name>
</gene>
<comment type="caution">
    <text evidence="3">The sequence shown here is derived from an EMBL/GenBank/DDBJ whole genome shotgun (WGS) entry which is preliminary data.</text>
</comment>
<dbReference type="EMBL" id="QSON01000033">
    <property type="protein sequence ID" value="RGI95242.1"/>
    <property type="molecule type" value="Genomic_DNA"/>
</dbReference>
<dbReference type="Pfam" id="PF07728">
    <property type="entry name" value="AAA_5"/>
    <property type="match status" value="1"/>
</dbReference>
<dbReference type="EMBL" id="BQNJ01000001">
    <property type="protein sequence ID" value="GKG98530.1"/>
    <property type="molecule type" value="Genomic_DNA"/>
</dbReference>
<reference evidence="3 4" key="1">
    <citation type="submission" date="2018-08" db="EMBL/GenBank/DDBJ databases">
        <title>A genome reference for cultivated species of the human gut microbiota.</title>
        <authorList>
            <person name="Zou Y."/>
            <person name="Xue W."/>
            <person name="Luo G."/>
        </authorList>
    </citation>
    <scope>NUCLEOTIDE SEQUENCE [LARGE SCALE GENOMIC DNA]</scope>
    <source>
        <strain evidence="3 4">TM09-12</strain>
    </source>
</reference>
<feature type="domain" description="ATPase dynein-related AAA" evidence="1">
    <location>
        <begin position="408"/>
        <end position="493"/>
    </location>
</feature>
<name>A0A374NZ02_9FIRM</name>
<dbReference type="InterPro" id="IPR027417">
    <property type="entry name" value="P-loop_NTPase"/>
</dbReference>
<sequence length="598" mass="65067">MPRSKLFESWTWNRALPAPFDSLPNAARTDVHSKYNNMTGTPRATIHSMTIAAILAYMDIDTSITPGATGNGAIGTQGNNLTMAEYHSRIGEIHVVVFNKTTGKFIAGCYSSPSASPTVYTVKDGKNTGTALFFALMTEALDDDEFKEYYNKLAACRSAGYPDIDEAAKYAAVLCDNVYRRCELASTIPAGISLTIPSTGNIGQLTPLNMQNGVYNPTSTLFGAFQILSPGIVPAKFTPLLRHEDFVGSYATSNRNFTPLEKELIPQLPDWYIIPPEVVSICKHTKLTTSTAQPMRNYMLRGDAGTGKTEGAKAIAAGLGLPYLFYTCSANSEIFDFLGQMLPDTGNSTDSPISSYPTFEDIQMDPPSAYYKLTGIYDENILEAQVYDKLLEVIKAEAQHEAGSESQGQRFRYVDTPLVRAIRNGYVIEIQEPTVIANPGVLVGLNSLLDRCASITLPTGETIQRHPDTVVVVTTNSNYAGCRDMNQSIISRMNLVMDIDTPDADVMAKRVMGLTGCTDQTAVMSMADAIKEIAEHCRETMITDGSCGVRELISWVQSYMVCGSILEAAKYTVLSSVSSDAENRAEILSTCLAQKFAA</sequence>
<organism evidence="3 4">
    <name type="scientific">Hungatella hathewayi</name>
    <dbReference type="NCBI Taxonomy" id="154046"/>
    <lineage>
        <taxon>Bacteria</taxon>
        <taxon>Bacillati</taxon>
        <taxon>Bacillota</taxon>
        <taxon>Clostridia</taxon>
        <taxon>Lachnospirales</taxon>
        <taxon>Lachnospiraceae</taxon>
        <taxon>Hungatella</taxon>
    </lineage>
</organism>
<dbReference type="Proteomes" id="UP000263014">
    <property type="component" value="Unassembled WGS sequence"/>
</dbReference>
<reference evidence="2" key="2">
    <citation type="submission" date="2022-01" db="EMBL/GenBank/DDBJ databases">
        <title>Novel bile acid biosynthetic pathways are enriched in the microbiome of centenarians.</title>
        <authorList>
            <person name="Sato Y."/>
            <person name="Atarashi K."/>
            <person name="Plichta R.D."/>
            <person name="Arai Y."/>
            <person name="Sasajima S."/>
            <person name="Kearney M.S."/>
            <person name="Suda W."/>
            <person name="Takeshita K."/>
            <person name="Sasaki T."/>
            <person name="Okamoto S."/>
            <person name="Skelly N.A."/>
            <person name="Okamura Y."/>
            <person name="Vlamakis H."/>
            <person name="Li Y."/>
            <person name="Tanoue T."/>
            <person name="Takei H."/>
            <person name="Nittono H."/>
            <person name="Narushima S."/>
            <person name="Irie J."/>
            <person name="Itoh H."/>
            <person name="Moriya K."/>
            <person name="Sugiura Y."/>
            <person name="Suematsu M."/>
            <person name="Moritoki N."/>
            <person name="Shibata S."/>
            <person name="Littman R.D."/>
            <person name="Fischbach A.M."/>
            <person name="Uwamino Y."/>
            <person name="Inoue T."/>
            <person name="Honda A."/>
            <person name="Hattori M."/>
            <person name="Murai T."/>
            <person name="Xavier J.R."/>
            <person name="Hirose N."/>
            <person name="Honda K."/>
        </authorList>
    </citation>
    <scope>NUCLEOTIDE SEQUENCE</scope>
    <source>
        <strain evidence="2">CE91-St55</strain>
    </source>
</reference>
<proteinExistence type="predicted"/>
<dbReference type="GO" id="GO:0016887">
    <property type="term" value="F:ATP hydrolysis activity"/>
    <property type="evidence" value="ECO:0007669"/>
    <property type="project" value="InterPro"/>
</dbReference>
<evidence type="ECO:0000313" key="4">
    <source>
        <dbReference type="Proteomes" id="UP000263014"/>
    </source>
</evidence>
<accession>A0A374NZ02</accession>
<dbReference type="SUPFAM" id="SSF52540">
    <property type="entry name" value="P-loop containing nucleoside triphosphate hydrolases"/>
    <property type="match status" value="1"/>
</dbReference>
<dbReference type="Proteomes" id="UP001055091">
    <property type="component" value="Unassembled WGS sequence"/>
</dbReference>
<dbReference type="Gene3D" id="3.40.50.300">
    <property type="entry name" value="P-loop containing nucleotide triphosphate hydrolases"/>
    <property type="match status" value="1"/>
</dbReference>
<dbReference type="RefSeq" id="WP_117624143.1">
    <property type="nucleotide sequence ID" value="NZ_BQNJ01000001.1"/>
</dbReference>
<dbReference type="GO" id="GO:0005524">
    <property type="term" value="F:ATP binding"/>
    <property type="evidence" value="ECO:0007669"/>
    <property type="project" value="InterPro"/>
</dbReference>
<protein>
    <submittedName>
        <fullName evidence="3">ATPase</fullName>
    </submittedName>
</protein>
<evidence type="ECO:0000313" key="2">
    <source>
        <dbReference type="EMBL" id="GKG98530.1"/>
    </source>
</evidence>
<evidence type="ECO:0000313" key="3">
    <source>
        <dbReference type="EMBL" id="RGI95242.1"/>
    </source>
</evidence>
<dbReference type="InterPro" id="IPR011704">
    <property type="entry name" value="ATPase_dyneun-rel_AAA"/>
</dbReference>